<dbReference type="Pfam" id="PF00140">
    <property type="entry name" value="Sigma70_r1_2"/>
    <property type="match status" value="1"/>
</dbReference>
<dbReference type="Pfam" id="PF04542">
    <property type="entry name" value="Sigma70_r2"/>
    <property type="match status" value="1"/>
</dbReference>
<dbReference type="InterPro" id="IPR007624">
    <property type="entry name" value="RNA_pol_sigma70_r3"/>
</dbReference>
<evidence type="ECO:0000313" key="9">
    <source>
        <dbReference type="Proteomes" id="UP000324585"/>
    </source>
</evidence>
<feature type="region of interest" description="Disordered" evidence="6">
    <location>
        <begin position="1"/>
        <end position="24"/>
    </location>
</feature>
<dbReference type="InterPro" id="IPR014284">
    <property type="entry name" value="RNA_pol_sigma-70_dom"/>
</dbReference>
<dbReference type="InterPro" id="IPR013325">
    <property type="entry name" value="RNA_pol_sigma_r2"/>
</dbReference>
<dbReference type="InterPro" id="IPR013324">
    <property type="entry name" value="RNA_pol_sigma_r3/r4-like"/>
</dbReference>
<name>A0A5J4YY77_PORPP</name>
<dbReference type="GO" id="GO:0003677">
    <property type="term" value="F:DNA binding"/>
    <property type="evidence" value="ECO:0007669"/>
    <property type="project" value="UniProtKB-KW"/>
</dbReference>
<evidence type="ECO:0000256" key="3">
    <source>
        <dbReference type="ARBA" id="ARBA00023082"/>
    </source>
</evidence>
<organism evidence="8 9">
    <name type="scientific">Porphyridium purpureum</name>
    <name type="common">Red alga</name>
    <name type="synonym">Porphyridium cruentum</name>
    <dbReference type="NCBI Taxonomy" id="35688"/>
    <lineage>
        <taxon>Eukaryota</taxon>
        <taxon>Rhodophyta</taxon>
        <taxon>Bangiophyceae</taxon>
        <taxon>Porphyridiales</taxon>
        <taxon>Porphyridiaceae</taxon>
        <taxon>Porphyridium</taxon>
    </lineage>
</organism>
<sequence>MTAGPGASWTRRHKKPQKKFVQGTSVPHLAIGALARPRNVVLMAAEADNSKARAGGRKSKSRDLPQENTTRNGYGLDRRAQQKFEAVLGSLPDLDEVSGEAGSEAGPVATRKKNSAQPREQKSAAEKPETRGLNEKSTGSKSKKKDGFPSGLKSTAALNSFGEDATDAQVGGIDYDVDNIDLVLGSEASVETKMPSASVRSVDDIIMSFSSSLKASLLEAYEGEERTSSIGDTEPDEDKRSALTTLDDSVGWYSRLIGDQNLLSSQEEVELSRQIAILLAWERERDALAETLNREPSDKEWAAHVGQDEASFERDLFLYRAARDRMVLSNLRLVVSIAKRYTSRGLPLGDMIQEGTLGLIRASEKFDGERGFKFSTYATWWVKQAVTRSIADNSRTIRLPVHLYETVNAIKRATRTLNEQHGRAPTDAELSKYMGMTMKKLRSLRIHMQPVVPLDKPLKVDDGTTTLGEIIECEDDPPEDRVEQSLLREDLEHVVNSLSPRERDVVRMRYGLDDGRVKTLEEIGRVFAVTKERVRQIENKAIRKLRHPYRAGVLRDFLKR</sequence>
<comment type="similarity">
    <text evidence="1">Belongs to the sigma-70 factor family.</text>
</comment>
<dbReference type="InterPro" id="IPR000943">
    <property type="entry name" value="RNA_pol_sigma70"/>
</dbReference>
<dbReference type="OrthoDB" id="206108at2759"/>
<dbReference type="SUPFAM" id="SSF88659">
    <property type="entry name" value="Sigma3 and sigma4 domains of RNA polymerase sigma factors"/>
    <property type="match status" value="2"/>
</dbReference>
<dbReference type="Gene3D" id="1.10.601.10">
    <property type="entry name" value="RNA Polymerase Primary Sigma Factor"/>
    <property type="match status" value="1"/>
</dbReference>
<evidence type="ECO:0000256" key="2">
    <source>
        <dbReference type="ARBA" id="ARBA00023015"/>
    </source>
</evidence>
<dbReference type="PANTHER" id="PTHR30603">
    <property type="entry name" value="RNA POLYMERASE SIGMA FACTOR RPO"/>
    <property type="match status" value="1"/>
</dbReference>
<evidence type="ECO:0000256" key="4">
    <source>
        <dbReference type="ARBA" id="ARBA00023125"/>
    </source>
</evidence>
<comment type="caution">
    <text evidence="8">The sequence shown here is derived from an EMBL/GenBank/DDBJ whole genome shotgun (WGS) entry which is preliminary data.</text>
</comment>
<accession>A0A5J4YY77</accession>
<evidence type="ECO:0000259" key="7">
    <source>
        <dbReference type="PROSITE" id="PS00716"/>
    </source>
</evidence>
<dbReference type="SUPFAM" id="SSF88946">
    <property type="entry name" value="Sigma2 domain of RNA polymerase sigma factors"/>
    <property type="match status" value="1"/>
</dbReference>
<dbReference type="InterPro" id="IPR036388">
    <property type="entry name" value="WH-like_DNA-bd_sf"/>
</dbReference>
<protein>
    <submittedName>
        <fullName evidence="8">RNA polymerase sigma factor SigA</fullName>
    </submittedName>
</protein>
<dbReference type="InterPro" id="IPR007627">
    <property type="entry name" value="RNA_pol_sigma70_r2"/>
</dbReference>
<evidence type="ECO:0000256" key="5">
    <source>
        <dbReference type="ARBA" id="ARBA00023163"/>
    </source>
</evidence>
<dbReference type="CDD" id="cd06171">
    <property type="entry name" value="Sigma70_r4"/>
    <property type="match status" value="1"/>
</dbReference>
<dbReference type="PROSITE" id="PS00716">
    <property type="entry name" value="SIGMA70_2"/>
    <property type="match status" value="1"/>
</dbReference>
<dbReference type="AlphaFoldDB" id="A0A5J4YY77"/>
<dbReference type="GO" id="GO:0016987">
    <property type="term" value="F:sigma factor activity"/>
    <property type="evidence" value="ECO:0007669"/>
    <property type="project" value="UniProtKB-KW"/>
</dbReference>
<reference evidence="9" key="1">
    <citation type="journal article" date="2019" name="Nat. Commun.">
        <title>Expansion of phycobilisome linker gene families in mesophilic red algae.</title>
        <authorList>
            <person name="Lee J."/>
            <person name="Kim D."/>
            <person name="Bhattacharya D."/>
            <person name="Yoon H.S."/>
        </authorList>
    </citation>
    <scope>NUCLEOTIDE SEQUENCE [LARGE SCALE GENOMIC DNA]</scope>
    <source>
        <strain evidence="9">CCMP 1328</strain>
    </source>
</reference>
<keyword evidence="9" id="KW-1185">Reference proteome</keyword>
<gene>
    <name evidence="8" type="ORF">FVE85_0288</name>
</gene>
<dbReference type="InterPro" id="IPR050239">
    <property type="entry name" value="Sigma-70_RNA_pol_init_factors"/>
</dbReference>
<dbReference type="InterPro" id="IPR009042">
    <property type="entry name" value="RNA_pol_sigma70_r1_2"/>
</dbReference>
<dbReference type="InterPro" id="IPR007630">
    <property type="entry name" value="RNA_pol_sigma70_r4"/>
</dbReference>
<proteinExistence type="inferred from homology"/>
<keyword evidence="2" id="KW-0805">Transcription regulation</keyword>
<dbReference type="EMBL" id="VRMN01000002">
    <property type="protein sequence ID" value="KAA8496559.1"/>
    <property type="molecule type" value="Genomic_DNA"/>
</dbReference>
<evidence type="ECO:0000256" key="6">
    <source>
        <dbReference type="SAM" id="MobiDB-lite"/>
    </source>
</evidence>
<feature type="domain" description="RNA polymerase sigma-70" evidence="7">
    <location>
        <begin position="519"/>
        <end position="545"/>
    </location>
</feature>
<evidence type="ECO:0000313" key="8">
    <source>
        <dbReference type="EMBL" id="KAA8496559.1"/>
    </source>
</evidence>
<feature type="compositionally biased region" description="Basic and acidic residues" evidence="6">
    <location>
        <begin position="119"/>
        <end position="134"/>
    </location>
</feature>
<dbReference type="Proteomes" id="UP000324585">
    <property type="component" value="Unassembled WGS sequence"/>
</dbReference>
<dbReference type="Pfam" id="PF04545">
    <property type="entry name" value="Sigma70_r4"/>
    <property type="match status" value="1"/>
</dbReference>
<dbReference type="Pfam" id="PF04539">
    <property type="entry name" value="Sigma70_r3"/>
    <property type="match status" value="1"/>
</dbReference>
<dbReference type="PRINTS" id="PR00046">
    <property type="entry name" value="SIGMA70FCT"/>
</dbReference>
<dbReference type="GO" id="GO:0006352">
    <property type="term" value="P:DNA-templated transcription initiation"/>
    <property type="evidence" value="ECO:0007669"/>
    <property type="project" value="InterPro"/>
</dbReference>
<dbReference type="NCBIfam" id="TIGR02937">
    <property type="entry name" value="sigma70-ECF"/>
    <property type="match status" value="1"/>
</dbReference>
<dbReference type="PANTHER" id="PTHR30603:SF60">
    <property type="entry name" value="RNA POLYMERASE SIGMA FACTOR RPOD"/>
    <property type="match status" value="1"/>
</dbReference>
<keyword evidence="5" id="KW-0804">Transcription</keyword>
<keyword evidence="4" id="KW-0238">DNA-binding</keyword>
<dbReference type="Gene3D" id="1.10.10.10">
    <property type="entry name" value="Winged helix-like DNA-binding domain superfamily/Winged helix DNA-binding domain"/>
    <property type="match status" value="2"/>
</dbReference>
<feature type="region of interest" description="Disordered" evidence="6">
    <location>
        <begin position="46"/>
        <end position="150"/>
    </location>
</feature>
<evidence type="ECO:0000256" key="1">
    <source>
        <dbReference type="ARBA" id="ARBA00007788"/>
    </source>
</evidence>
<keyword evidence="3" id="KW-0731">Sigma factor</keyword>